<dbReference type="GO" id="GO:0006777">
    <property type="term" value="P:Mo-molybdopterin cofactor biosynthetic process"/>
    <property type="evidence" value="ECO:0007669"/>
    <property type="project" value="InterPro"/>
</dbReference>
<dbReference type="RefSeq" id="WP_020582312.1">
    <property type="nucleotide sequence ID" value="NZ_JOJP01000001.1"/>
</dbReference>
<gene>
    <name evidence="4" type="primary">moaD</name>
    <name evidence="4" type="ORF">GV64_22545</name>
</gene>
<name>A0A081KG41_9GAMM</name>
<dbReference type="NCBIfam" id="TIGR01682">
    <property type="entry name" value="moaD"/>
    <property type="match status" value="1"/>
</dbReference>
<evidence type="ECO:0000313" key="5">
    <source>
        <dbReference type="Proteomes" id="UP000027997"/>
    </source>
</evidence>
<protein>
    <recommendedName>
        <fullName evidence="3">Molybdopterin synthase sulfur carrier subunit</fullName>
    </recommendedName>
</protein>
<accession>A0A081KG41</accession>
<dbReference type="EMBL" id="JOJP01000001">
    <property type="protein sequence ID" value="KEI73117.1"/>
    <property type="molecule type" value="Genomic_DNA"/>
</dbReference>
<dbReference type="AlphaFoldDB" id="A0A081KG41"/>
<dbReference type="SUPFAM" id="SSF54285">
    <property type="entry name" value="MoaD/ThiS"/>
    <property type="match status" value="1"/>
</dbReference>
<dbReference type="InterPro" id="IPR012675">
    <property type="entry name" value="Beta-grasp_dom_sf"/>
</dbReference>
<evidence type="ECO:0000256" key="3">
    <source>
        <dbReference type="ARBA" id="ARBA00024247"/>
    </source>
</evidence>
<keyword evidence="5" id="KW-1185">Reference proteome</keyword>
<dbReference type="InterPro" id="IPR003749">
    <property type="entry name" value="ThiS/MoaD-like"/>
</dbReference>
<comment type="similarity">
    <text evidence="2">Belongs to the MoaD family.</text>
</comment>
<proteinExistence type="inferred from homology"/>
<comment type="caution">
    <text evidence="4">The sequence shown here is derived from an EMBL/GenBank/DDBJ whole genome shotgun (WGS) entry which is preliminary data.</text>
</comment>
<organism evidence="4 5">
    <name type="scientific">Endozoicomonas elysicola</name>
    <dbReference type="NCBI Taxonomy" id="305900"/>
    <lineage>
        <taxon>Bacteria</taxon>
        <taxon>Pseudomonadati</taxon>
        <taxon>Pseudomonadota</taxon>
        <taxon>Gammaproteobacteria</taxon>
        <taxon>Oceanospirillales</taxon>
        <taxon>Endozoicomonadaceae</taxon>
        <taxon>Endozoicomonas</taxon>
    </lineage>
</organism>
<dbReference type="CDD" id="cd00754">
    <property type="entry name" value="Ubl_MoaD"/>
    <property type="match status" value="1"/>
</dbReference>
<dbReference type="InterPro" id="IPR044672">
    <property type="entry name" value="MOCS2A"/>
</dbReference>
<dbReference type="InterPro" id="IPR016155">
    <property type="entry name" value="Mopterin_synth/thiamin_S_b"/>
</dbReference>
<dbReference type="Proteomes" id="UP000027997">
    <property type="component" value="Unassembled WGS sequence"/>
</dbReference>
<dbReference type="GO" id="GO:0000166">
    <property type="term" value="F:nucleotide binding"/>
    <property type="evidence" value="ECO:0007669"/>
    <property type="project" value="UniProtKB-KW"/>
</dbReference>
<dbReference type="eggNOG" id="COG1977">
    <property type="taxonomic scope" value="Bacteria"/>
</dbReference>
<keyword evidence="1" id="KW-0547">Nucleotide-binding</keyword>
<evidence type="ECO:0000256" key="1">
    <source>
        <dbReference type="ARBA" id="ARBA00022741"/>
    </source>
</evidence>
<reference evidence="4 5" key="1">
    <citation type="submission" date="2014-06" db="EMBL/GenBank/DDBJ databases">
        <title>Whole Genome Sequences of Three Symbiotic Endozoicomonas Bacteria.</title>
        <authorList>
            <person name="Neave M.J."/>
            <person name="Apprill A."/>
            <person name="Voolstra C.R."/>
        </authorList>
    </citation>
    <scope>NUCLEOTIDE SEQUENCE [LARGE SCALE GENOMIC DNA]</scope>
    <source>
        <strain evidence="4 5">DSM 22380</strain>
    </source>
</reference>
<dbReference type="PANTHER" id="PTHR33359:SF1">
    <property type="entry name" value="MOLYBDOPTERIN SYNTHASE SULFUR CARRIER SUBUNIT"/>
    <property type="match status" value="1"/>
</dbReference>
<dbReference type="PANTHER" id="PTHR33359">
    <property type="entry name" value="MOLYBDOPTERIN SYNTHASE SULFUR CARRIER SUBUNIT"/>
    <property type="match status" value="1"/>
</dbReference>
<dbReference type="Gene3D" id="3.10.20.30">
    <property type="match status" value="1"/>
</dbReference>
<sequence length="83" mass="9377">MIKVLFFASFREQLNCEQLSLEEGEYSTLLSELKSQLAEKGEAWREVMMSDRTLVAINQNMTRKDVTLNSGDEVAFFPPVTGG</sequence>
<evidence type="ECO:0000313" key="4">
    <source>
        <dbReference type="EMBL" id="KEI73117.1"/>
    </source>
</evidence>
<evidence type="ECO:0000256" key="2">
    <source>
        <dbReference type="ARBA" id="ARBA00024200"/>
    </source>
</evidence>
<dbReference type="STRING" id="305900.GV64_22545"/>
<dbReference type="UniPathway" id="UPA00344"/>
<dbReference type="Pfam" id="PF02597">
    <property type="entry name" value="ThiS"/>
    <property type="match status" value="1"/>
</dbReference>
<dbReference type="GO" id="GO:1990133">
    <property type="term" value="C:molybdopterin adenylyltransferase complex"/>
    <property type="evidence" value="ECO:0007669"/>
    <property type="project" value="TreeGrafter"/>
</dbReference>